<dbReference type="InterPro" id="IPR037018">
    <property type="entry name" value="GH65_N"/>
</dbReference>
<dbReference type="SUPFAM" id="SSF48208">
    <property type="entry name" value="Six-hairpin glycosidases"/>
    <property type="match status" value="1"/>
</dbReference>
<dbReference type="GO" id="GO:0016757">
    <property type="term" value="F:glycosyltransferase activity"/>
    <property type="evidence" value="ECO:0007669"/>
    <property type="project" value="UniProtKB-KW"/>
</dbReference>
<evidence type="ECO:0000256" key="3">
    <source>
        <dbReference type="ARBA" id="ARBA00022679"/>
    </source>
</evidence>
<dbReference type="InterPro" id="IPR008928">
    <property type="entry name" value="6-hairpin_glycosidase_sf"/>
</dbReference>
<proteinExistence type="inferred from homology"/>
<keyword evidence="7" id="KW-0378">Hydrolase</keyword>
<dbReference type="InterPro" id="IPR005195">
    <property type="entry name" value="Glyco_hydro_65_M"/>
</dbReference>
<comment type="similarity">
    <text evidence="1">Belongs to the glycosyl hydrolase 65 family.</text>
</comment>
<dbReference type="GO" id="GO:0004553">
    <property type="term" value="F:hydrolase activity, hydrolyzing O-glycosyl compounds"/>
    <property type="evidence" value="ECO:0007669"/>
    <property type="project" value="TreeGrafter"/>
</dbReference>
<dbReference type="GO" id="GO:0030246">
    <property type="term" value="F:carbohydrate binding"/>
    <property type="evidence" value="ECO:0007669"/>
    <property type="project" value="InterPro"/>
</dbReference>
<accession>A0A7C4D1I1</accession>
<keyword evidence="3" id="KW-0808">Transferase</keyword>
<dbReference type="PANTHER" id="PTHR11051">
    <property type="entry name" value="GLYCOSYL HYDROLASE-RELATED"/>
    <property type="match status" value="1"/>
</dbReference>
<feature type="domain" description="Glycoside hydrolase family 65 N-terminal" evidence="6">
    <location>
        <begin position="21"/>
        <end position="234"/>
    </location>
</feature>
<dbReference type="EMBL" id="DTBQ01000030">
    <property type="protein sequence ID" value="HGM46320.1"/>
    <property type="molecule type" value="Genomic_DNA"/>
</dbReference>
<keyword evidence="2" id="KW-0328">Glycosyltransferase</keyword>
<protein>
    <submittedName>
        <fullName evidence="7">Glycoside hydrolase family 65 protein</fullName>
    </submittedName>
</protein>
<evidence type="ECO:0000259" key="4">
    <source>
        <dbReference type="Pfam" id="PF03632"/>
    </source>
</evidence>
<comment type="caution">
    <text evidence="7">The sequence shown here is derived from an EMBL/GenBank/DDBJ whole genome shotgun (WGS) entry which is preliminary data.</text>
</comment>
<dbReference type="PANTHER" id="PTHR11051:SF8">
    <property type="entry name" value="PROTEIN-GLUCOSYLGALACTOSYLHYDROXYLYSINE GLUCOSIDASE"/>
    <property type="match status" value="1"/>
</dbReference>
<name>A0A7C4D1I1_THEPE</name>
<feature type="domain" description="Glycoside hydrolase family 65 central catalytic" evidence="4">
    <location>
        <begin position="284"/>
        <end position="656"/>
    </location>
</feature>
<dbReference type="InterPro" id="IPR017045">
    <property type="entry name" value="Malt_Pase/Glycosyl_Hdrlase"/>
</dbReference>
<dbReference type="SUPFAM" id="SSF74650">
    <property type="entry name" value="Galactose mutarotase-like"/>
    <property type="match status" value="1"/>
</dbReference>
<dbReference type="Pfam" id="PF03636">
    <property type="entry name" value="Glyco_hydro_65N"/>
    <property type="match status" value="1"/>
</dbReference>
<dbReference type="Gene3D" id="1.50.10.10">
    <property type="match status" value="1"/>
</dbReference>
<dbReference type="PIRSF" id="PIRSF036289">
    <property type="entry name" value="Glycosyl_hydrolase_malt_phosph"/>
    <property type="match status" value="1"/>
</dbReference>
<reference evidence="7" key="1">
    <citation type="journal article" date="2020" name="mSystems">
        <title>Genome- and Community-Level Interaction Insights into Carbon Utilization and Element Cycling Functions of Hydrothermarchaeota in Hydrothermal Sediment.</title>
        <authorList>
            <person name="Zhou Z."/>
            <person name="Liu Y."/>
            <person name="Xu W."/>
            <person name="Pan J."/>
            <person name="Luo Z.H."/>
            <person name="Li M."/>
        </authorList>
    </citation>
    <scope>NUCLEOTIDE SEQUENCE</scope>
    <source>
        <strain evidence="7">SpSt-649</strain>
    </source>
</reference>
<evidence type="ECO:0000259" key="6">
    <source>
        <dbReference type="Pfam" id="PF03636"/>
    </source>
</evidence>
<evidence type="ECO:0000256" key="2">
    <source>
        <dbReference type="ARBA" id="ARBA00022676"/>
    </source>
</evidence>
<dbReference type="InterPro" id="IPR005194">
    <property type="entry name" value="Glyco_hydro_65_C"/>
</dbReference>
<evidence type="ECO:0000313" key="7">
    <source>
        <dbReference type="EMBL" id="HGM46320.1"/>
    </source>
</evidence>
<dbReference type="Gene3D" id="2.60.420.10">
    <property type="entry name" value="Maltose phosphorylase, domain 3"/>
    <property type="match status" value="1"/>
</dbReference>
<dbReference type="InterPro" id="IPR012341">
    <property type="entry name" value="6hp_glycosidase-like_sf"/>
</dbReference>
<gene>
    <name evidence="7" type="ORF">ENU21_01020</name>
</gene>
<evidence type="ECO:0000256" key="1">
    <source>
        <dbReference type="ARBA" id="ARBA00006768"/>
    </source>
</evidence>
<sequence>MPALKKFIFTTAELPDSAIHTLTTLSNGFISIRGVPELTETSTGTFIAGVYCDTPLFYRELVNLPRVVSLYVRLDGVPLVPSEEVFTLDALRGIVEYKAKLVARGGYLEYTGVRLVHAKRKEVVALRGKLVSRGVRGRLTLDLPVELNTCNPSVPENICVKLYRVVEKSADSQAVRVKVVSADQRYSVEFAAGAKSSRAALQAYAAGERVGFAGEVEVEDGSVVTVEKLVAASTAGEAASVLNAALNMDFNQLAASHSEEWERRWRELGLEAEGDEEFVDALYLNTFHLLQMYNSELPFFALPARGFHGHGYRGHVFWDTEIYALPFYLILKPEASRKILMYRCALLNAARYNAERNGCRGAQFPWESADDGFEATPREIPLDLRGERKVVIRTGELEHHITADVAYAVWLYHRYTGDDEFISQCGLALLIETARFWASRFEYDSSKGKYVIRRVIGPDEYHVGVDNSFYTNLLAAFNLQLAASYSRQAGDQPEGREVLSQLNVTDSEVREWERIAENVFLPRGADGVWEEFEGYLSLEDYTLPEGCIGEACVPEDVLARVEKTRLVKQADVVAGLFLLRHLFSREELSRNYEFYKRRTTHASSLSIPMYAGLAAYIGKLEEASALLRTAMLADLKNIYANTGDGFHVGSAGGAWTALLFGFLRLEENRGKLTVAPVLPPYLRRLRLTVNFRGKRYLLEVDGKRASIKELS</sequence>
<dbReference type="Pfam" id="PF03632">
    <property type="entry name" value="Glyco_hydro_65m"/>
    <property type="match status" value="1"/>
</dbReference>
<dbReference type="AlphaFoldDB" id="A0A7C4D1I1"/>
<dbReference type="InterPro" id="IPR005196">
    <property type="entry name" value="Glyco_hydro_65_N"/>
</dbReference>
<feature type="domain" description="Glycoside hydrolase family 65 C-terminal" evidence="5">
    <location>
        <begin position="666"/>
        <end position="708"/>
    </location>
</feature>
<dbReference type="Gene3D" id="2.70.98.40">
    <property type="entry name" value="Glycoside hydrolase, family 65, N-terminal domain"/>
    <property type="match status" value="1"/>
</dbReference>
<dbReference type="GO" id="GO:0005975">
    <property type="term" value="P:carbohydrate metabolic process"/>
    <property type="evidence" value="ECO:0007669"/>
    <property type="project" value="InterPro"/>
</dbReference>
<dbReference type="Pfam" id="PF03633">
    <property type="entry name" value="Glyco_hydro_65C"/>
    <property type="match status" value="1"/>
</dbReference>
<dbReference type="InterPro" id="IPR011013">
    <property type="entry name" value="Gal_mutarotase_sf_dom"/>
</dbReference>
<organism evidence="7">
    <name type="scientific">Thermofilum pendens</name>
    <dbReference type="NCBI Taxonomy" id="2269"/>
    <lineage>
        <taxon>Archaea</taxon>
        <taxon>Thermoproteota</taxon>
        <taxon>Thermoprotei</taxon>
        <taxon>Thermofilales</taxon>
        <taxon>Thermofilaceae</taxon>
        <taxon>Thermofilum</taxon>
    </lineage>
</organism>
<evidence type="ECO:0000259" key="5">
    <source>
        <dbReference type="Pfam" id="PF03633"/>
    </source>
</evidence>